<feature type="transmembrane region" description="Helical" evidence="7">
    <location>
        <begin position="395"/>
        <end position="413"/>
    </location>
</feature>
<keyword evidence="9" id="KW-1185">Reference proteome</keyword>
<accession>A0ABS2R6R3</accession>
<feature type="transmembrane region" description="Helical" evidence="7">
    <location>
        <begin position="44"/>
        <end position="71"/>
    </location>
</feature>
<evidence type="ECO:0000256" key="3">
    <source>
        <dbReference type="ARBA" id="ARBA00022692"/>
    </source>
</evidence>
<feature type="region of interest" description="Disordered" evidence="6">
    <location>
        <begin position="1"/>
        <end position="36"/>
    </location>
</feature>
<reference evidence="8 9" key="1">
    <citation type="submission" date="2021-01" db="EMBL/GenBank/DDBJ databases">
        <title>Genomic Encyclopedia of Type Strains, Phase IV (KMG-IV): sequencing the most valuable type-strain genomes for metagenomic binning, comparative biology and taxonomic classification.</title>
        <authorList>
            <person name="Goeker M."/>
        </authorList>
    </citation>
    <scope>NUCLEOTIDE SEQUENCE [LARGE SCALE GENOMIC DNA]</scope>
    <source>
        <strain evidence="8 9">DSM 105453</strain>
    </source>
</reference>
<keyword evidence="4 7" id="KW-1133">Transmembrane helix</keyword>
<feature type="transmembrane region" description="Helical" evidence="7">
    <location>
        <begin position="185"/>
        <end position="202"/>
    </location>
</feature>
<feature type="transmembrane region" description="Helical" evidence="7">
    <location>
        <begin position="112"/>
        <end position="137"/>
    </location>
</feature>
<evidence type="ECO:0000313" key="8">
    <source>
        <dbReference type="EMBL" id="MBM7714829.1"/>
    </source>
</evidence>
<proteinExistence type="inferred from homology"/>
<dbReference type="Pfam" id="PF02133">
    <property type="entry name" value="Transp_cyt_pur"/>
    <property type="match status" value="1"/>
</dbReference>
<protein>
    <submittedName>
        <fullName evidence="8">Cytosine permease</fullName>
    </submittedName>
</protein>
<organism evidence="8 9">
    <name type="scientific">Siminovitchia thermophila</name>
    <dbReference type="NCBI Taxonomy" id="1245522"/>
    <lineage>
        <taxon>Bacteria</taxon>
        <taxon>Bacillati</taxon>
        <taxon>Bacillota</taxon>
        <taxon>Bacilli</taxon>
        <taxon>Bacillales</taxon>
        <taxon>Bacillaceae</taxon>
        <taxon>Siminovitchia</taxon>
    </lineage>
</organism>
<keyword evidence="3 7" id="KW-0812">Transmembrane</keyword>
<dbReference type="Proteomes" id="UP000823485">
    <property type="component" value="Unassembled WGS sequence"/>
</dbReference>
<feature type="transmembrane region" description="Helical" evidence="7">
    <location>
        <begin position="157"/>
        <end position="178"/>
    </location>
</feature>
<dbReference type="EMBL" id="JAFBFH010000010">
    <property type="protein sequence ID" value="MBM7714829.1"/>
    <property type="molecule type" value="Genomic_DNA"/>
</dbReference>
<sequence>MEHLREDEDKSFSNRRATAEHYDMNQEEGKYAQSPVPNDKRKSWIGVAAIYFGMTAALSAFATGGALISGLTLMQSIVAVVLGTAILVFLFFIPTGYIGSREGLNTYMVGEAAFGSTGSNIATAFIVTIIPSVGWYGVQVSIAADALTEVLGGNQNVTPFLMIVLGILFCLPAMFGVVSMAWLDYLAIPAILIITIYGFTKVMSITGLEGLLSYEPAASQSIVWGVNLMVGSMIVGATFTADYTRWTKNKLSHVAYAGIVGNFPPLLILTVIAAMMGISAASLGNIDEPWNIAEVMKVLGLPFISLALVIVMQWSTNITSSYSAGLALTKVFGWSRFWWTLIAAIVGTSLSLLGIMQYFIGFLGILSSFVAPAAGVMLCEYFFVSKGSLNRKTGLYWPGLFSWFLGGLGAFFIPVFIPAVNGAVIAGCIYYFIHVIRSNDK</sequence>
<feature type="compositionally biased region" description="Basic and acidic residues" evidence="6">
    <location>
        <begin position="1"/>
        <end position="30"/>
    </location>
</feature>
<dbReference type="InterPro" id="IPR001248">
    <property type="entry name" value="Pur-cyt_permease"/>
</dbReference>
<feature type="transmembrane region" description="Helical" evidence="7">
    <location>
        <begin position="337"/>
        <end position="356"/>
    </location>
</feature>
<dbReference type="RefSeq" id="WP_077113535.1">
    <property type="nucleotide sequence ID" value="NZ_JAFBFH010000010.1"/>
</dbReference>
<evidence type="ECO:0000256" key="7">
    <source>
        <dbReference type="SAM" id="Phobius"/>
    </source>
</evidence>
<name>A0ABS2R6R3_9BACI</name>
<comment type="caution">
    <text evidence="8">The sequence shown here is derived from an EMBL/GenBank/DDBJ whole genome shotgun (WGS) entry which is preliminary data.</text>
</comment>
<evidence type="ECO:0000256" key="4">
    <source>
        <dbReference type="ARBA" id="ARBA00022989"/>
    </source>
</evidence>
<evidence type="ECO:0000256" key="6">
    <source>
        <dbReference type="SAM" id="MobiDB-lite"/>
    </source>
</evidence>
<feature type="transmembrane region" description="Helical" evidence="7">
    <location>
        <begin position="298"/>
        <end position="316"/>
    </location>
</feature>
<dbReference type="Gene3D" id="1.10.4160.10">
    <property type="entry name" value="Hydantoin permease"/>
    <property type="match status" value="1"/>
</dbReference>
<evidence type="ECO:0000256" key="1">
    <source>
        <dbReference type="ARBA" id="ARBA00004141"/>
    </source>
</evidence>
<feature type="transmembrane region" description="Helical" evidence="7">
    <location>
        <begin position="253"/>
        <end position="278"/>
    </location>
</feature>
<gene>
    <name evidence="8" type="ORF">JOC94_001801</name>
</gene>
<dbReference type="InterPro" id="IPR030191">
    <property type="entry name" value="CodB"/>
</dbReference>
<keyword evidence="5 7" id="KW-0472">Membrane</keyword>
<evidence type="ECO:0000256" key="5">
    <source>
        <dbReference type="ARBA" id="ARBA00023136"/>
    </source>
</evidence>
<comment type="subcellular location">
    <subcellularLocation>
        <location evidence="1">Membrane</location>
        <topology evidence="1">Multi-pass membrane protein</topology>
    </subcellularLocation>
</comment>
<comment type="similarity">
    <text evidence="2">Belongs to the purine-cytosine permease (2.A.39) family.</text>
</comment>
<feature type="transmembrane region" description="Helical" evidence="7">
    <location>
        <begin position="222"/>
        <end position="241"/>
    </location>
</feature>
<dbReference type="PANTHER" id="PTHR30569">
    <property type="entry name" value="CYTOSINE TRANSPORTER CODB"/>
    <property type="match status" value="1"/>
</dbReference>
<feature type="transmembrane region" description="Helical" evidence="7">
    <location>
        <begin position="362"/>
        <end position="383"/>
    </location>
</feature>
<feature type="transmembrane region" description="Helical" evidence="7">
    <location>
        <begin position="419"/>
        <end position="436"/>
    </location>
</feature>
<dbReference type="PANTHER" id="PTHR30569:SF0">
    <property type="entry name" value="CYTOSINE PERMEASE"/>
    <property type="match status" value="1"/>
</dbReference>
<evidence type="ECO:0000256" key="2">
    <source>
        <dbReference type="ARBA" id="ARBA00008974"/>
    </source>
</evidence>
<feature type="transmembrane region" description="Helical" evidence="7">
    <location>
        <begin position="77"/>
        <end position="100"/>
    </location>
</feature>
<evidence type="ECO:0000313" key="9">
    <source>
        <dbReference type="Proteomes" id="UP000823485"/>
    </source>
</evidence>